<evidence type="ECO:0000313" key="1">
    <source>
        <dbReference type="EMBL" id="KAH9516169.1"/>
    </source>
</evidence>
<reference evidence="1" key="1">
    <citation type="submission" date="2013-05" db="EMBL/GenBank/DDBJ databases">
        <authorList>
            <person name="Yim A.K.Y."/>
            <person name="Chan T.F."/>
            <person name="Ji K.M."/>
            <person name="Liu X.Y."/>
            <person name="Zhou J.W."/>
            <person name="Li R.Q."/>
            <person name="Yang K.Y."/>
            <person name="Li J."/>
            <person name="Li M."/>
            <person name="Law P.T.W."/>
            <person name="Wu Y.L."/>
            <person name="Cai Z.L."/>
            <person name="Qin H."/>
            <person name="Bao Y."/>
            <person name="Leung R.K.K."/>
            <person name="Ng P.K.S."/>
            <person name="Zou J."/>
            <person name="Zhong X.J."/>
            <person name="Ran P.X."/>
            <person name="Zhong N.S."/>
            <person name="Liu Z.G."/>
            <person name="Tsui S.K.W."/>
        </authorList>
    </citation>
    <scope>NUCLEOTIDE SEQUENCE</scope>
    <source>
        <strain evidence="1">Derf</strain>
        <tissue evidence="1">Whole organism</tissue>
    </source>
</reference>
<sequence length="66" mass="7828">MFATPDFVIHYKSLKYYHHEVLPRSNKASYLDVLTMQRQKTIHGQEIIFDQLFLLFKTQVTLVGDL</sequence>
<organism evidence="1 2">
    <name type="scientific">Dermatophagoides farinae</name>
    <name type="common">American house dust mite</name>
    <dbReference type="NCBI Taxonomy" id="6954"/>
    <lineage>
        <taxon>Eukaryota</taxon>
        <taxon>Metazoa</taxon>
        <taxon>Ecdysozoa</taxon>
        <taxon>Arthropoda</taxon>
        <taxon>Chelicerata</taxon>
        <taxon>Arachnida</taxon>
        <taxon>Acari</taxon>
        <taxon>Acariformes</taxon>
        <taxon>Sarcoptiformes</taxon>
        <taxon>Astigmata</taxon>
        <taxon>Psoroptidia</taxon>
        <taxon>Analgoidea</taxon>
        <taxon>Pyroglyphidae</taxon>
        <taxon>Dermatophagoidinae</taxon>
        <taxon>Dermatophagoides</taxon>
    </lineage>
</organism>
<reference evidence="1" key="2">
    <citation type="journal article" date="2022" name="Res Sq">
        <title>Comparative Genomics Reveals Insights into the Divergent Evolution of Astigmatic Mites and Household Pest Adaptations.</title>
        <authorList>
            <person name="Xiong Q."/>
            <person name="Wan A.T.-Y."/>
            <person name="Liu X.-Y."/>
            <person name="Fung C.S.-H."/>
            <person name="Xiao X."/>
            <person name="Malainual N."/>
            <person name="Hou J."/>
            <person name="Wang L."/>
            <person name="Wang M."/>
            <person name="Yang K."/>
            <person name="Cui Y."/>
            <person name="Leung E."/>
            <person name="Nong W."/>
            <person name="Shin S.-K."/>
            <person name="Au S."/>
            <person name="Jeong K.Y."/>
            <person name="Chew F.T."/>
            <person name="Hui J."/>
            <person name="Leung T.F."/>
            <person name="Tungtrongchitr A."/>
            <person name="Zhong N."/>
            <person name="Liu Z."/>
            <person name="Tsui S."/>
        </authorList>
    </citation>
    <scope>NUCLEOTIDE SEQUENCE</scope>
    <source>
        <strain evidence="1">Derf</strain>
        <tissue evidence="1">Whole organism</tissue>
    </source>
</reference>
<dbReference type="AlphaFoldDB" id="A0A922HYB3"/>
<keyword evidence="2" id="KW-1185">Reference proteome</keyword>
<dbReference type="Proteomes" id="UP000790347">
    <property type="component" value="Unassembled WGS sequence"/>
</dbReference>
<protein>
    <submittedName>
        <fullName evidence="1">Uncharacterized protein</fullName>
    </submittedName>
</protein>
<name>A0A922HYB3_DERFA</name>
<proteinExistence type="predicted"/>
<accession>A0A922HYB3</accession>
<dbReference type="EMBL" id="ASGP02000003">
    <property type="protein sequence ID" value="KAH9516169.1"/>
    <property type="molecule type" value="Genomic_DNA"/>
</dbReference>
<comment type="caution">
    <text evidence="1">The sequence shown here is derived from an EMBL/GenBank/DDBJ whole genome shotgun (WGS) entry which is preliminary data.</text>
</comment>
<gene>
    <name evidence="1" type="ORF">DERF_006929</name>
</gene>
<evidence type="ECO:0000313" key="2">
    <source>
        <dbReference type="Proteomes" id="UP000790347"/>
    </source>
</evidence>